<dbReference type="SMART" id="SM00855">
    <property type="entry name" value="PGAM"/>
    <property type="match status" value="1"/>
</dbReference>
<dbReference type="CDD" id="cd02859">
    <property type="entry name" value="E_set_AMPKbeta_like_N"/>
    <property type="match status" value="1"/>
</dbReference>
<keyword evidence="8" id="KW-1185">Reference proteome</keyword>
<dbReference type="SUPFAM" id="SSF52540">
    <property type="entry name" value="P-loop containing nucleoside triphosphate hydrolases"/>
    <property type="match status" value="1"/>
</dbReference>
<dbReference type="GO" id="GO:0005829">
    <property type="term" value="C:cytosol"/>
    <property type="evidence" value="ECO:0007669"/>
    <property type="project" value="TreeGrafter"/>
</dbReference>
<dbReference type="Pfam" id="PF00300">
    <property type="entry name" value="His_Phos_1"/>
    <property type="match status" value="1"/>
</dbReference>
<reference evidence="7 8" key="1">
    <citation type="submission" date="2019-07" db="EMBL/GenBank/DDBJ databases">
        <title>Genomes of Cafeteria roenbergensis.</title>
        <authorList>
            <person name="Fischer M.G."/>
            <person name="Hackl T."/>
            <person name="Roman M."/>
        </authorList>
    </citation>
    <scope>NUCLEOTIDE SEQUENCE [LARGE SCALE GENOMIC DNA]</scope>
    <source>
        <strain evidence="7 8">BVI</strain>
    </source>
</reference>
<sequence>MASTCAPVDFVWPHVAKSVRVTGEFCGWNEGVPMTKRDDGVFVARVTIEVGRKIAYKFICNGAEWKYDPAQPWEADAFSNINNVVQAMSEPFLAWATPSEAISAARHLPRVDPLRAAQAADERMTQAEFGLDPAALIRQQQAIKRSRSAAEMRRLGETDGFASGGEAEPFALPGGLHDALAELDMPEMDPDAQGAAGVSEGGPLGGVAAQPGPLVGPAALAAEAAAASGGGGSSGDVGRGESGGRFSTQTSVGRGGGGGHGSEHHSDVMGAAGKALRSVASAAAFDSVYGGVGSGGLGGLGAVADGEAASAAAGAAGAGGAPRARQASPGETGTEASSRREGKLVLAMVGLPARGKTSIAFKLRRHLNWMGMRTEIYNVGNYRRKLLGAGQEHGFFDPANAAAMAQRQAMAEAALDDMVLGLRTKLDVAIFDATNTTRERRAWLRRRLDEEFSDPPEPGCEGADGGAEEASGGGAAAGAERDWVDVTAAAAAAEAPASGGGAGGGAGGQAAVRPRARAGSNASATSDTPCADPESRCQLVFIESICTDEEMIRANVRETKLKSPDYKDMTEQEAVKDFLRRIGHYVAVYQSVEDDEDCAYVKLIDVGRKLVAHRMAGFLKARLLFFLSNLRIAPKPIWVTRHGESEFNVRELIGGDSSLSSRGVAYARRLGAYMDKHYPPGTPLTVWTSTLRRTQQTASFLKFHRPIAWRNLDEIDAGICDGRTYEWIAKHMPKEYEARKNDKYRYRYPQGESYQDLAQRLEPIMLELERIDTPILIIAHQAILRVILGYLHDKDPQQCPSLSVPLHTLTQVTPKAYGVEEVRISLG</sequence>
<dbReference type="Proteomes" id="UP000323011">
    <property type="component" value="Unassembled WGS sequence"/>
</dbReference>
<dbReference type="InterPro" id="IPR001345">
    <property type="entry name" value="PG/BPGM_mutase_AS"/>
</dbReference>
<dbReference type="PANTHER" id="PTHR10606">
    <property type="entry name" value="6-PHOSPHOFRUCTO-2-KINASE/FRUCTOSE-2,6-BISPHOSPHATASE"/>
    <property type="match status" value="1"/>
</dbReference>
<dbReference type="InterPro" id="IPR013078">
    <property type="entry name" value="His_Pase_superF_clade-1"/>
</dbReference>
<dbReference type="GO" id="GO:0005524">
    <property type="term" value="F:ATP binding"/>
    <property type="evidence" value="ECO:0007669"/>
    <property type="project" value="UniProtKB-KW"/>
</dbReference>
<evidence type="ECO:0000256" key="3">
    <source>
        <dbReference type="PIRSR" id="PIRSR613078-2"/>
    </source>
</evidence>
<accession>A0A5A8C1Z5</accession>
<dbReference type="InterPro" id="IPR013783">
    <property type="entry name" value="Ig-like_fold"/>
</dbReference>
<evidence type="ECO:0000259" key="6">
    <source>
        <dbReference type="Pfam" id="PF16561"/>
    </source>
</evidence>
<dbReference type="Gene3D" id="2.60.40.10">
    <property type="entry name" value="Immunoglobulins"/>
    <property type="match status" value="1"/>
</dbReference>
<feature type="region of interest" description="Disordered" evidence="4">
    <location>
        <begin position="226"/>
        <end position="267"/>
    </location>
</feature>
<feature type="compositionally biased region" description="Gly residues" evidence="4">
    <location>
        <begin position="228"/>
        <end position="243"/>
    </location>
</feature>
<dbReference type="AlphaFoldDB" id="A0A5A8C1Z5"/>
<dbReference type="GO" id="GO:0006003">
    <property type="term" value="P:fructose 2,6-bisphosphate metabolic process"/>
    <property type="evidence" value="ECO:0007669"/>
    <property type="project" value="InterPro"/>
</dbReference>
<dbReference type="Pfam" id="PF16561">
    <property type="entry name" value="AMPK1_CBM"/>
    <property type="match status" value="1"/>
</dbReference>
<dbReference type="GO" id="GO:0004331">
    <property type="term" value="F:fructose-2,6-bisphosphate 2-phosphatase activity"/>
    <property type="evidence" value="ECO:0007669"/>
    <property type="project" value="TreeGrafter"/>
</dbReference>
<evidence type="ECO:0000256" key="2">
    <source>
        <dbReference type="ARBA" id="ARBA00022840"/>
    </source>
</evidence>
<feature type="domain" description="6-phosphofructo-2-kinase" evidence="5">
    <location>
        <begin position="338"/>
        <end position="449"/>
    </location>
</feature>
<dbReference type="Gene3D" id="3.40.50.300">
    <property type="entry name" value="P-loop containing nucleotide triphosphate hydrolases"/>
    <property type="match status" value="1"/>
</dbReference>
<feature type="region of interest" description="Disordered" evidence="4">
    <location>
        <begin position="187"/>
        <end position="210"/>
    </location>
</feature>
<dbReference type="CDD" id="cd07067">
    <property type="entry name" value="HP_PGM_like"/>
    <property type="match status" value="1"/>
</dbReference>
<evidence type="ECO:0000313" key="8">
    <source>
        <dbReference type="Proteomes" id="UP000323011"/>
    </source>
</evidence>
<proteinExistence type="predicted"/>
<dbReference type="InterPro" id="IPR029033">
    <property type="entry name" value="His_PPase_superfam"/>
</dbReference>
<feature type="compositionally biased region" description="Low complexity" evidence="4">
    <location>
        <begin position="509"/>
        <end position="519"/>
    </location>
</feature>
<feature type="region of interest" description="Disordered" evidence="4">
    <location>
        <begin position="317"/>
        <end position="339"/>
    </location>
</feature>
<evidence type="ECO:0008006" key="9">
    <source>
        <dbReference type="Google" id="ProtNLM"/>
    </source>
</evidence>
<evidence type="ECO:0000313" key="7">
    <source>
        <dbReference type="EMBL" id="KAA0146918.1"/>
    </source>
</evidence>
<dbReference type="GO" id="GO:0003873">
    <property type="term" value="F:6-phosphofructo-2-kinase activity"/>
    <property type="evidence" value="ECO:0007669"/>
    <property type="project" value="InterPro"/>
</dbReference>
<dbReference type="GO" id="GO:0006000">
    <property type="term" value="P:fructose metabolic process"/>
    <property type="evidence" value="ECO:0007669"/>
    <property type="project" value="InterPro"/>
</dbReference>
<feature type="binding site" evidence="3">
    <location>
        <begin position="641"/>
        <end position="648"/>
    </location>
    <ligand>
        <name>substrate</name>
    </ligand>
</feature>
<evidence type="ECO:0000259" key="5">
    <source>
        <dbReference type="Pfam" id="PF01591"/>
    </source>
</evidence>
<dbReference type="FunFam" id="3.40.50.1240:FF:000006">
    <property type="entry name" value="6-phosphofructo-2-kinase/fructose-2, 6-bisphosphatase"/>
    <property type="match status" value="1"/>
</dbReference>
<dbReference type="InterPro" id="IPR013079">
    <property type="entry name" value="6Phosfructo_kin"/>
</dbReference>
<feature type="binding site" evidence="3">
    <location>
        <position position="693"/>
    </location>
    <ligand>
        <name>substrate</name>
    </ligand>
</feature>
<protein>
    <recommendedName>
        <fullName evidence="9">CBM20 domain-containing protein</fullName>
    </recommendedName>
</protein>
<dbReference type="Pfam" id="PF01591">
    <property type="entry name" value="6PF2K"/>
    <property type="match status" value="2"/>
</dbReference>
<feature type="domain" description="6-phosphofructo-2-kinase" evidence="5">
    <location>
        <begin position="535"/>
        <end position="634"/>
    </location>
</feature>
<dbReference type="PROSITE" id="PS00175">
    <property type="entry name" value="PG_MUTASE"/>
    <property type="match status" value="1"/>
</dbReference>
<name>A0A5A8C1Z5_CAFRO</name>
<feature type="region of interest" description="Disordered" evidence="4">
    <location>
        <begin position="495"/>
        <end position="532"/>
    </location>
</feature>
<keyword evidence="2" id="KW-0067">ATP-binding</keyword>
<evidence type="ECO:0000256" key="4">
    <source>
        <dbReference type="SAM" id="MobiDB-lite"/>
    </source>
</evidence>
<dbReference type="InterPro" id="IPR027417">
    <property type="entry name" value="P-loop_NTPase"/>
</dbReference>
<gene>
    <name evidence="7" type="ORF">FNF29_07722</name>
</gene>
<feature type="domain" description="AMP-activated protein kinase glycogen-binding" evidence="6">
    <location>
        <begin position="7"/>
        <end position="87"/>
    </location>
</feature>
<feature type="compositionally biased region" description="Gly residues" evidence="4">
    <location>
        <begin position="498"/>
        <end position="508"/>
    </location>
</feature>
<feature type="region of interest" description="Disordered" evidence="4">
    <location>
        <begin position="449"/>
        <end position="479"/>
    </location>
</feature>
<dbReference type="InterPro" id="IPR014756">
    <property type="entry name" value="Ig_E-set"/>
</dbReference>
<evidence type="ECO:0000256" key="1">
    <source>
        <dbReference type="ARBA" id="ARBA00022741"/>
    </source>
</evidence>
<dbReference type="InterPro" id="IPR003094">
    <property type="entry name" value="6Pfruct_kin"/>
</dbReference>
<dbReference type="SUPFAM" id="SSF81296">
    <property type="entry name" value="E set domains"/>
    <property type="match status" value="1"/>
</dbReference>
<dbReference type="SUPFAM" id="SSF53254">
    <property type="entry name" value="Phosphoglycerate mutase-like"/>
    <property type="match status" value="1"/>
</dbReference>
<organism evidence="7 8">
    <name type="scientific">Cafeteria roenbergensis</name>
    <name type="common">Marine flagellate</name>
    <dbReference type="NCBI Taxonomy" id="33653"/>
    <lineage>
        <taxon>Eukaryota</taxon>
        <taxon>Sar</taxon>
        <taxon>Stramenopiles</taxon>
        <taxon>Bigyra</taxon>
        <taxon>Opalozoa</taxon>
        <taxon>Bicosoecida</taxon>
        <taxon>Cafeteriaceae</taxon>
        <taxon>Cafeteria</taxon>
    </lineage>
</organism>
<dbReference type="Gene3D" id="3.40.50.1240">
    <property type="entry name" value="Phosphoglycerate mutase-like"/>
    <property type="match status" value="1"/>
</dbReference>
<dbReference type="PANTHER" id="PTHR10606:SF44">
    <property type="entry name" value="6-PHOSPHOFRUCTO 2-KINASE_FRUCTOSE 2,6-BISPHOSPHATASE LONG FORM"/>
    <property type="match status" value="1"/>
</dbReference>
<keyword evidence="1" id="KW-0547">Nucleotide-binding</keyword>
<feature type="compositionally biased region" description="Low complexity" evidence="4">
    <location>
        <begin position="317"/>
        <end position="330"/>
    </location>
</feature>
<dbReference type="InterPro" id="IPR032640">
    <property type="entry name" value="AMPK1_CBM"/>
</dbReference>
<comment type="caution">
    <text evidence="7">The sequence shown here is derived from an EMBL/GenBank/DDBJ whole genome shotgun (WGS) entry which is preliminary data.</text>
</comment>
<dbReference type="EMBL" id="VLTN01000075">
    <property type="protein sequence ID" value="KAA0146918.1"/>
    <property type="molecule type" value="Genomic_DNA"/>
</dbReference>